<dbReference type="AlphaFoldDB" id="A0A0W7WX23"/>
<gene>
    <name evidence="2" type="ORF">AT728_27055</name>
</gene>
<comment type="caution">
    <text evidence="2">The sequence shown here is derived from an EMBL/GenBank/DDBJ whole genome shotgun (WGS) entry which is preliminary data.</text>
</comment>
<dbReference type="OrthoDB" id="4044248at2"/>
<accession>A0A0W7WX23</accession>
<proteinExistence type="predicted"/>
<protein>
    <submittedName>
        <fullName evidence="2">Uncharacterized protein</fullName>
    </submittedName>
</protein>
<evidence type="ECO:0000313" key="3">
    <source>
        <dbReference type="Proteomes" id="UP000054804"/>
    </source>
</evidence>
<dbReference type="STRING" id="1765722.AT728_27055"/>
<evidence type="ECO:0000313" key="2">
    <source>
        <dbReference type="EMBL" id="KUF15117.1"/>
    </source>
</evidence>
<dbReference type="RefSeq" id="WP_058850679.1">
    <property type="nucleotide sequence ID" value="NZ_LOCL01000048.1"/>
</dbReference>
<keyword evidence="3" id="KW-1185">Reference proteome</keyword>
<evidence type="ECO:0000256" key="1">
    <source>
        <dbReference type="SAM" id="MobiDB-lite"/>
    </source>
</evidence>
<name>A0A0W7WX23_9ACTN</name>
<dbReference type="EMBL" id="LOCL01000048">
    <property type="protein sequence ID" value="KUF15117.1"/>
    <property type="molecule type" value="Genomic_DNA"/>
</dbReference>
<reference evidence="2 3" key="1">
    <citation type="submission" date="2015-12" db="EMBL/GenBank/DDBJ databases">
        <title>Draft genome sequence of Streptomyces silvensis ATCC 53525, a producer of novel hormone antagonists.</title>
        <authorList>
            <person name="Johnston C.W."/>
            <person name="Li Y."/>
            <person name="Magarvey N.A."/>
        </authorList>
    </citation>
    <scope>NUCLEOTIDE SEQUENCE [LARGE SCALE GENOMIC DNA]</scope>
    <source>
        <strain evidence="2 3">ATCC 53525</strain>
    </source>
</reference>
<feature type="region of interest" description="Disordered" evidence="1">
    <location>
        <begin position="1"/>
        <end position="36"/>
    </location>
</feature>
<dbReference type="Proteomes" id="UP000054804">
    <property type="component" value="Unassembled WGS sequence"/>
</dbReference>
<sequence>MTTTTTTKPDKAGAGTKATPKPKATSRAAKSKAISKIKAKVKDKAKVKGMAAKDKFKAADKAKNKSKLSSKADIRELRLVKEAKIQDLIGDSAGTRLEASGVLYHDGAFLVVCDNLPSFIRVGSELSPKAPENGVMTVNRKKSDSKQANAGYEDLAHDTLHDRYFTLSEAEPVKPKGYRARVQEYDAKLRPITSAHLDFALADANKGMEGLEWIDRSGTGHLLALCEGNRCQGGRKGRRPGGGRIQVFRRDGKRWAHTDTIRLPRSLPFEDYSSVSVRDGRIAVLSQASSALWTGRLDVKKWQVDEGTVHRLPTDGKGRTVYGNPEGVSWVSADHVVIVSDRAKKGAGSERLRAKDQSIHLFLIPGNNG</sequence>
<organism evidence="2 3">
    <name type="scientific">Streptomyces silvensis</name>
    <dbReference type="NCBI Taxonomy" id="1765722"/>
    <lineage>
        <taxon>Bacteria</taxon>
        <taxon>Bacillati</taxon>
        <taxon>Actinomycetota</taxon>
        <taxon>Actinomycetes</taxon>
        <taxon>Kitasatosporales</taxon>
        <taxon>Streptomycetaceae</taxon>
        <taxon>Streptomyces</taxon>
    </lineage>
</organism>
<feature type="compositionally biased region" description="Low complexity" evidence="1">
    <location>
        <begin position="1"/>
        <end position="28"/>
    </location>
</feature>